<dbReference type="PANTHER" id="PTHR23308">
    <property type="entry name" value="NUCLEAR INHIBITOR OF PROTEIN PHOSPHATASE-1"/>
    <property type="match status" value="1"/>
</dbReference>
<dbReference type="Pfam" id="PF00498">
    <property type="entry name" value="FHA"/>
    <property type="match status" value="1"/>
</dbReference>
<dbReference type="InterPro" id="IPR050923">
    <property type="entry name" value="Cell_Proc_Reg/RNA_Proc"/>
</dbReference>
<dbReference type="SMART" id="SM00240">
    <property type="entry name" value="FHA"/>
    <property type="match status" value="1"/>
</dbReference>
<organism evidence="2 3">
    <name type="scientific">Enhygromyxa salina</name>
    <dbReference type="NCBI Taxonomy" id="215803"/>
    <lineage>
        <taxon>Bacteria</taxon>
        <taxon>Pseudomonadati</taxon>
        <taxon>Myxococcota</taxon>
        <taxon>Polyangia</taxon>
        <taxon>Nannocystales</taxon>
        <taxon>Nannocystaceae</taxon>
        <taxon>Enhygromyxa</taxon>
    </lineage>
</organism>
<proteinExistence type="predicted"/>
<dbReference type="InterPro" id="IPR008984">
    <property type="entry name" value="SMAD_FHA_dom_sf"/>
</dbReference>
<comment type="caution">
    <text evidence="2">The sequence shown here is derived from an EMBL/GenBank/DDBJ whole genome shotgun (WGS) entry which is preliminary data.</text>
</comment>
<dbReference type="CDD" id="cd00060">
    <property type="entry name" value="FHA"/>
    <property type="match status" value="1"/>
</dbReference>
<evidence type="ECO:0000259" key="1">
    <source>
        <dbReference type="PROSITE" id="PS50006"/>
    </source>
</evidence>
<reference evidence="2 3" key="1">
    <citation type="submission" date="2018-03" db="EMBL/GenBank/DDBJ databases">
        <title>Draft Genome Sequences of the Obligatory Marine Myxobacteria Enhygromyxa salina SWB005.</title>
        <authorList>
            <person name="Poehlein A."/>
            <person name="Moghaddam J.A."/>
            <person name="Harms H."/>
            <person name="Alanjari M."/>
            <person name="Koenig G.M."/>
            <person name="Daniel R."/>
            <person name="Schaeberle T.F."/>
        </authorList>
    </citation>
    <scope>NUCLEOTIDE SEQUENCE [LARGE SCALE GENOMIC DNA]</scope>
    <source>
        <strain evidence="2 3">SWB005</strain>
    </source>
</reference>
<name>A0A2S9YHQ7_9BACT</name>
<dbReference type="OrthoDB" id="7869657at2"/>
<keyword evidence="3" id="KW-1185">Reference proteome</keyword>
<gene>
    <name evidence="2" type="ORF">ENSA5_06480</name>
</gene>
<dbReference type="SUPFAM" id="SSF49879">
    <property type="entry name" value="SMAD/FHA domain"/>
    <property type="match status" value="1"/>
</dbReference>
<accession>A0A2S9YHQ7</accession>
<dbReference type="InterPro" id="IPR000253">
    <property type="entry name" value="FHA_dom"/>
</dbReference>
<dbReference type="Proteomes" id="UP000237968">
    <property type="component" value="Unassembled WGS sequence"/>
</dbReference>
<dbReference type="AlphaFoldDB" id="A0A2S9YHQ7"/>
<feature type="domain" description="FHA" evidence="1">
    <location>
        <begin position="19"/>
        <end position="68"/>
    </location>
</feature>
<protein>
    <submittedName>
        <fullName evidence="2">FHA domain protein</fullName>
    </submittedName>
</protein>
<dbReference type="PROSITE" id="PS50006">
    <property type="entry name" value="FHA_DOMAIN"/>
    <property type="match status" value="1"/>
</dbReference>
<evidence type="ECO:0000313" key="3">
    <source>
        <dbReference type="Proteomes" id="UP000237968"/>
    </source>
</evidence>
<sequence length="303" mass="33625">MATLRHLASNAEHPLSSRHLIGRAPACQLRVDDPGISGYHAELVWDGERWSVQDLGSRNGTTLAGRALARGEQVPLPCKVELVLAGVVRLELIDDSPPQLFAQASNGEVRVAADELLSLPSDDAPELAIYRELDGRWWVELDAETRELAELDTLIAGGRSWQVFSPGSLALTREVGGDLLLAQHELRFRVSRDGEHVELELVSEARAITVEPRVHLALLLVLARARLGDAANPELPEAEHGWVYREDLPRMLGVEPELINLWIHRARRQLARAKIRDAAALIERRAGTSQMRIGATRLRVEDR</sequence>
<dbReference type="RefSeq" id="WP_106390102.1">
    <property type="nucleotide sequence ID" value="NZ_PVNK01000033.1"/>
</dbReference>
<dbReference type="EMBL" id="PVNK01000033">
    <property type="protein sequence ID" value="PRQ04643.1"/>
    <property type="molecule type" value="Genomic_DNA"/>
</dbReference>
<dbReference type="Gene3D" id="2.60.200.20">
    <property type="match status" value="1"/>
</dbReference>
<evidence type="ECO:0000313" key="2">
    <source>
        <dbReference type="EMBL" id="PRQ04643.1"/>
    </source>
</evidence>